<dbReference type="Gene3D" id="1.10.630.10">
    <property type="entry name" value="Cytochrome P450"/>
    <property type="match status" value="1"/>
</dbReference>
<keyword evidence="6 8" id="KW-0408">Iron</keyword>
<dbReference type="PANTHER" id="PTHR24286:SF24">
    <property type="entry name" value="LANOSTEROL 14-ALPHA DEMETHYLASE"/>
    <property type="match status" value="1"/>
</dbReference>
<evidence type="ECO:0000313" key="9">
    <source>
        <dbReference type="EMBL" id="MDD7969956.1"/>
    </source>
</evidence>
<evidence type="ECO:0000256" key="8">
    <source>
        <dbReference type="RuleBase" id="RU000461"/>
    </source>
</evidence>
<comment type="cofactor">
    <cofactor evidence="1">
        <name>heme</name>
        <dbReference type="ChEBI" id="CHEBI:30413"/>
    </cofactor>
</comment>
<sequence>METNSAFSARLARPQLGHIPGPRTIPFIGKSIGFALDPYGTYFEQVARFGDVFRMNVFGEIWAVLAGPDALEHVYLNREQIFSAQNGLKAFAPLFSGGLLHRDDLDHRAHRRVMQAAFRAPALKNYLHLMNGEITRLLDDWPTGAKMKFAPAIKELTLRLGAKVFMGVEDPAEVTRINAAFVQEVAATSALIRKPLPFTKMGRGVAARETLSNDFRRLIAKRKATGGDDFFSQLCIAQNEDGQAWSDNDIIDHFNFLLMAAHDAVTGALTAMIWALAQDEHLQESVYAEIAQLPVGPVSYGDLDKLDLTDRVYREALRRFTPSAFTARAVMADTQWQGHHLPRGTKVVICPGPVMMTPEIFPHPDRFDPDRYTPDRAEDRVHKFAWSPFGGGAHKCIGLHFSTIQVKAFIVQFLQRYRVGMDVPDRPKWRHIPTPIPTNGLPVTLWRRQSAQQTP</sequence>
<keyword evidence="7 8" id="KW-0503">Monooxygenase</keyword>
<dbReference type="InterPro" id="IPR017972">
    <property type="entry name" value="Cyt_P450_CS"/>
</dbReference>
<gene>
    <name evidence="9" type="ORF">PUT78_02495</name>
</gene>
<keyword evidence="10" id="KW-1185">Reference proteome</keyword>
<dbReference type="InterPro" id="IPR036396">
    <property type="entry name" value="Cyt_P450_sf"/>
</dbReference>
<keyword evidence="4 8" id="KW-0479">Metal-binding</keyword>
<dbReference type="Pfam" id="PF00067">
    <property type="entry name" value="p450"/>
    <property type="match status" value="1"/>
</dbReference>
<dbReference type="SUPFAM" id="SSF48264">
    <property type="entry name" value="Cytochrome P450"/>
    <property type="match status" value="1"/>
</dbReference>
<proteinExistence type="inferred from homology"/>
<accession>A0ABT5T4A6</accession>
<organism evidence="9 10">
    <name type="scientific">Roseinatronobacter alkalisoli</name>
    <dbReference type="NCBI Taxonomy" id="3028235"/>
    <lineage>
        <taxon>Bacteria</taxon>
        <taxon>Pseudomonadati</taxon>
        <taxon>Pseudomonadota</taxon>
        <taxon>Alphaproteobacteria</taxon>
        <taxon>Rhodobacterales</taxon>
        <taxon>Paracoccaceae</taxon>
        <taxon>Roseinatronobacter</taxon>
    </lineage>
</organism>
<dbReference type="EMBL" id="JAQZSM010000002">
    <property type="protein sequence ID" value="MDD7969956.1"/>
    <property type="molecule type" value="Genomic_DNA"/>
</dbReference>
<comment type="caution">
    <text evidence="9">The sequence shown here is derived from an EMBL/GenBank/DDBJ whole genome shotgun (WGS) entry which is preliminary data.</text>
</comment>
<evidence type="ECO:0000256" key="1">
    <source>
        <dbReference type="ARBA" id="ARBA00001971"/>
    </source>
</evidence>
<evidence type="ECO:0000313" key="10">
    <source>
        <dbReference type="Proteomes" id="UP001431784"/>
    </source>
</evidence>
<protein>
    <submittedName>
        <fullName evidence="9">Cytochrome P450</fullName>
    </submittedName>
</protein>
<dbReference type="InterPro" id="IPR002403">
    <property type="entry name" value="Cyt_P450_E_grp-IV"/>
</dbReference>
<reference evidence="9" key="1">
    <citation type="submission" date="2023-02" db="EMBL/GenBank/DDBJ databases">
        <title>Description of Roseinatronobacter alkalisoli sp. nov., an alkaliphilic bacerium isolated from soda soil.</title>
        <authorList>
            <person name="Wei W."/>
        </authorList>
    </citation>
    <scope>NUCLEOTIDE SEQUENCE</scope>
    <source>
        <strain evidence="9">HJB301</strain>
    </source>
</reference>
<dbReference type="PRINTS" id="PR00465">
    <property type="entry name" value="EP450IV"/>
</dbReference>
<evidence type="ECO:0000256" key="5">
    <source>
        <dbReference type="ARBA" id="ARBA00023002"/>
    </source>
</evidence>
<dbReference type="InterPro" id="IPR001128">
    <property type="entry name" value="Cyt_P450"/>
</dbReference>
<evidence type="ECO:0000256" key="6">
    <source>
        <dbReference type="ARBA" id="ARBA00023004"/>
    </source>
</evidence>
<comment type="similarity">
    <text evidence="2 8">Belongs to the cytochrome P450 family.</text>
</comment>
<evidence type="ECO:0000256" key="7">
    <source>
        <dbReference type="ARBA" id="ARBA00023033"/>
    </source>
</evidence>
<dbReference type="PANTHER" id="PTHR24286">
    <property type="entry name" value="CYTOCHROME P450 26"/>
    <property type="match status" value="1"/>
</dbReference>
<evidence type="ECO:0000256" key="2">
    <source>
        <dbReference type="ARBA" id="ARBA00010617"/>
    </source>
</evidence>
<evidence type="ECO:0000256" key="3">
    <source>
        <dbReference type="ARBA" id="ARBA00022617"/>
    </source>
</evidence>
<dbReference type="PROSITE" id="PS00086">
    <property type="entry name" value="CYTOCHROME_P450"/>
    <property type="match status" value="1"/>
</dbReference>
<name>A0ABT5T4A6_9RHOB</name>
<dbReference type="Proteomes" id="UP001431784">
    <property type="component" value="Unassembled WGS sequence"/>
</dbReference>
<keyword evidence="5 8" id="KW-0560">Oxidoreductase</keyword>
<evidence type="ECO:0000256" key="4">
    <source>
        <dbReference type="ARBA" id="ARBA00022723"/>
    </source>
</evidence>
<keyword evidence="3 8" id="KW-0349">Heme</keyword>